<dbReference type="AlphaFoldDB" id="A0A6B0UL86"/>
<protein>
    <submittedName>
        <fullName evidence="1">Uncharacterized protein</fullName>
    </submittedName>
</protein>
<sequence length="114" mass="12856">MSQPRRSCASFGCPLFIAARCFRICRSKVALAFGAESNLYTLRLRARAFLHVGRGYLAAKINRGWRFLFLVLSFRREGLGVRLSCHQKGKNVVAKSACSPFALFECGTSFWDWA</sequence>
<evidence type="ECO:0000313" key="1">
    <source>
        <dbReference type="EMBL" id="MXU90331.1"/>
    </source>
</evidence>
<accession>A0A6B0UL86</accession>
<organism evidence="1">
    <name type="scientific">Ixodes ricinus</name>
    <name type="common">Common tick</name>
    <name type="synonym">Acarus ricinus</name>
    <dbReference type="NCBI Taxonomy" id="34613"/>
    <lineage>
        <taxon>Eukaryota</taxon>
        <taxon>Metazoa</taxon>
        <taxon>Ecdysozoa</taxon>
        <taxon>Arthropoda</taxon>
        <taxon>Chelicerata</taxon>
        <taxon>Arachnida</taxon>
        <taxon>Acari</taxon>
        <taxon>Parasitiformes</taxon>
        <taxon>Ixodida</taxon>
        <taxon>Ixodoidea</taxon>
        <taxon>Ixodidae</taxon>
        <taxon>Ixodinae</taxon>
        <taxon>Ixodes</taxon>
    </lineage>
</organism>
<name>A0A6B0UL86_IXORI</name>
<dbReference type="EMBL" id="GIFC01008248">
    <property type="protein sequence ID" value="MXU90331.1"/>
    <property type="molecule type" value="Transcribed_RNA"/>
</dbReference>
<reference evidence="1" key="1">
    <citation type="submission" date="2019-12" db="EMBL/GenBank/DDBJ databases">
        <title>An insight into the sialome of adult female Ixodes ricinus ticks feeding for 6 days.</title>
        <authorList>
            <person name="Perner J."/>
            <person name="Ribeiro J.M.C."/>
        </authorList>
    </citation>
    <scope>NUCLEOTIDE SEQUENCE</scope>
    <source>
        <strain evidence="1">Semi-engorged</strain>
        <tissue evidence="1">Salivary glands</tissue>
    </source>
</reference>
<proteinExistence type="predicted"/>